<reference evidence="7 8" key="1">
    <citation type="submission" date="2018-04" db="EMBL/GenBank/DDBJ databases">
        <authorList>
            <person name="Vogel A."/>
        </authorList>
    </citation>
    <scope>NUCLEOTIDE SEQUENCE [LARGE SCALE GENOMIC DNA]</scope>
</reference>
<evidence type="ECO:0000256" key="1">
    <source>
        <dbReference type="ARBA" id="ARBA00012486"/>
    </source>
</evidence>
<dbReference type="Gene3D" id="3.10.110.10">
    <property type="entry name" value="Ubiquitin Conjugating Enzyme"/>
    <property type="match status" value="1"/>
</dbReference>
<dbReference type="SUPFAM" id="SSF54495">
    <property type="entry name" value="UBC-like"/>
    <property type="match status" value="1"/>
</dbReference>
<dbReference type="CDD" id="cd23837">
    <property type="entry name" value="UBCc_UBE2O"/>
    <property type="match status" value="1"/>
</dbReference>
<dbReference type="FunFam" id="3.10.110.10:FF:000028">
    <property type="entry name" value="Probable ubiquitin-conjugating enzyme E2 23"/>
    <property type="match status" value="1"/>
</dbReference>
<evidence type="ECO:0000313" key="7">
    <source>
        <dbReference type="EMBL" id="VFQ66147.1"/>
    </source>
</evidence>
<keyword evidence="4" id="KW-0833">Ubl conjugation pathway</keyword>
<name>A0A484KSN9_9ASTE</name>
<evidence type="ECO:0000256" key="4">
    <source>
        <dbReference type="ARBA" id="ARBA00022786"/>
    </source>
</evidence>
<gene>
    <name evidence="7" type="ORF">CCAM_LOCUS7923</name>
</gene>
<dbReference type="PANTHER" id="PTHR46116:SF41">
    <property type="entry name" value="UBIQUITIN-CONJUGATING ENZYME E2 25-RELATED"/>
    <property type="match status" value="1"/>
</dbReference>
<evidence type="ECO:0000313" key="8">
    <source>
        <dbReference type="Proteomes" id="UP000595140"/>
    </source>
</evidence>
<dbReference type="OrthoDB" id="47801at2759"/>
<evidence type="ECO:0000259" key="6">
    <source>
        <dbReference type="PROSITE" id="PS50127"/>
    </source>
</evidence>
<proteinExistence type="predicted"/>
<evidence type="ECO:0000256" key="2">
    <source>
        <dbReference type="ARBA" id="ARBA00022679"/>
    </source>
</evidence>
<accession>A0A484KSN9</accession>
<dbReference type="Pfam" id="PF00179">
    <property type="entry name" value="UQ_con"/>
    <property type="match status" value="1"/>
</dbReference>
<dbReference type="Proteomes" id="UP000595140">
    <property type="component" value="Unassembled WGS sequence"/>
</dbReference>
<dbReference type="EMBL" id="OOIL02000526">
    <property type="protein sequence ID" value="VFQ66147.1"/>
    <property type="molecule type" value="Genomic_DNA"/>
</dbReference>
<keyword evidence="5" id="KW-0067">ATP-binding</keyword>
<feature type="domain" description="UBC core" evidence="6">
    <location>
        <begin position="323"/>
        <end position="483"/>
    </location>
</feature>
<evidence type="ECO:0000256" key="5">
    <source>
        <dbReference type="ARBA" id="ARBA00022840"/>
    </source>
</evidence>
<sequence length="588" mass="64271">MESPPSLSRYATKKIVFQGGSSTDEDVIEIPPPINRSSKILKQKEISVHDVIDLDIEDDYNEARLGKGSFLSNGKEKVFIDLPHGPCGGSEITTAVKGVQTPKEKFSPGSQSAIILDDFELFGDEYYGESMCGSNKNLLSHSKVRKKVSSSSGSKFGHRIIKPESSVPALGHALGKRSDATDSSLDTNSRKKSFVFPHEATSFGSHNLSAPVESSLFTVAAKSSMTDWMNFPLNSTNYPTIVPSAPLSYFPGFVPAGTPVIGHNYATATGIAPNSLQSIGIGAQSKNIDEALGRFRAFKKFDMVQDDSGHHYSKNASKTPSKALVKRIQEEWKSLKKDLPDKIFVRVYESKMDLLRAVITGAAGTPYHDGLFFFDVYFPFNYPNVPPKVYYHSGGLRINPNLYECGKVCLSLLNTWSGSGKEKWIPLESTILQVLVSIQGLILNAKPYFNEPGYASSKGTPSGEKKSLQYNENTFILNLRTMIYSMQNPPKHFEDFVVGYFVQSAKDILVACKTYLDGAPVGSLVSGGVQDVDEGDKSCSDGFKKTVAGFIRKLVKAFTMVGAKDCDKFLYLAGKATSSASVPALHYY</sequence>
<dbReference type="InterPro" id="IPR016135">
    <property type="entry name" value="UBQ-conjugating_enzyme/RWD"/>
</dbReference>
<protein>
    <recommendedName>
        <fullName evidence="1">E2 ubiquitin-conjugating enzyme</fullName>
        <ecNumber evidence="1">2.3.2.23</ecNumber>
    </recommendedName>
</protein>
<dbReference type="GO" id="GO:0005524">
    <property type="term" value="F:ATP binding"/>
    <property type="evidence" value="ECO:0007669"/>
    <property type="project" value="UniProtKB-KW"/>
</dbReference>
<dbReference type="EC" id="2.3.2.23" evidence="1"/>
<organism evidence="7 8">
    <name type="scientific">Cuscuta campestris</name>
    <dbReference type="NCBI Taxonomy" id="132261"/>
    <lineage>
        <taxon>Eukaryota</taxon>
        <taxon>Viridiplantae</taxon>
        <taxon>Streptophyta</taxon>
        <taxon>Embryophyta</taxon>
        <taxon>Tracheophyta</taxon>
        <taxon>Spermatophyta</taxon>
        <taxon>Magnoliopsida</taxon>
        <taxon>eudicotyledons</taxon>
        <taxon>Gunneridae</taxon>
        <taxon>Pentapetalae</taxon>
        <taxon>asterids</taxon>
        <taxon>lamiids</taxon>
        <taxon>Solanales</taxon>
        <taxon>Convolvulaceae</taxon>
        <taxon>Cuscuteae</taxon>
        <taxon>Cuscuta</taxon>
        <taxon>Cuscuta subgen. Grammica</taxon>
        <taxon>Cuscuta sect. Cleistogrammica</taxon>
    </lineage>
</organism>
<dbReference type="SMART" id="SM00212">
    <property type="entry name" value="UBCc"/>
    <property type="match status" value="1"/>
</dbReference>
<keyword evidence="3" id="KW-0547">Nucleotide-binding</keyword>
<keyword evidence="2" id="KW-0808">Transferase</keyword>
<evidence type="ECO:0000256" key="3">
    <source>
        <dbReference type="ARBA" id="ARBA00022741"/>
    </source>
</evidence>
<dbReference type="PROSITE" id="PS50127">
    <property type="entry name" value="UBC_2"/>
    <property type="match status" value="1"/>
</dbReference>
<dbReference type="AlphaFoldDB" id="A0A484KSN9"/>
<keyword evidence="8" id="KW-1185">Reference proteome</keyword>
<dbReference type="InterPro" id="IPR000608">
    <property type="entry name" value="UBC"/>
</dbReference>
<dbReference type="PANTHER" id="PTHR46116">
    <property type="entry name" value="(E3-INDEPENDENT) E2 UBIQUITIN-CONJUGATING ENZYME"/>
    <property type="match status" value="1"/>
</dbReference>
<dbReference type="GO" id="GO:0061631">
    <property type="term" value="F:ubiquitin conjugating enzyme activity"/>
    <property type="evidence" value="ECO:0007669"/>
    <property type="project" value="UniProtKB-EC"/>
</dbReference>